<dbReference type="InterPro" id="IPR006115">
    <property type="entry name" value="6PGDH_NADP-bd"/>
</dbReference>
<dbReference type="AlphaFoldDB" id="A0AA37XH83"/>
<dbReference type="GO" id="GO:0004616">
    <property type="term" value="F:phosphogluconate dehydrogenase (decarboxylating) activity"/>
    <property type="evidence" value="ECO:0007669"/>
    <property type="project" value="InterPro"/>
</dbReference>
<evidence type="ECO:0000256" key="1">
    <source>
        <dbReference type="ARBA" id="ARBA00008419"/>
    </source>
</evidence>
<evidence type="ECO:0000256" key="3">
    <source>
        <dbReference type="ARBA" id="ARBA00023064"/>
    </source>
</evidence>
<dbReference type="Pfam" id="PF03446">
    <property type="entry name" value="NAD_binding_2"/>
    <property type="match status" value="1"/>
</dbReference>
<dbReference type="InterPro" id="IPR006183">
    <property type="entry name" value="Pgluconate_DH"/>
</dbReference>
<dbReference type="SMART" id="SM01350">
    <property type="entry name" value="6PGD"/>
    <property type="match status" value="1"/>
</dbReference>
<dbReference type="Pfam" id="PF00393">
    <property type="entry name" value="6PGD"/>
    <property type="match status" value="1"/>
</dbReference>
<comment type="caution">
    <text evidence="6">The sequence shown here is derived from an EMBL/GenBank/DDBJ whole genome shotgun (WGS) entry which is preliminary data.</text>
</comment>
<dbReference type="PRINTS" id="PR00076">
    <property type="entry name" value="6PGDHDRGNASE"/>
</dbReference>
<evidence type="ECO:0000313" key="7">
    <source>
        <dbReference type="Proteomes" id="UP001157161"/>
    </source>
</evidence>
<keyword evidence="7" id="KW-1185">Reference proteome</keyword>
<evidence type="ECO:0000259" key="5">
    <source>
        <dbReference type="SMART" id="SM01350"/>
    </source>
</evidence>
<proteinExistence type="inferred from homology"/>
<dbReference type="InterPro" id="IPR036291">
    <property type="entry name" value="NAD(P)-bd_dom_sf"/>
</dbReference>
<dbReference type="InterPro" id="IPR006114">
    <property type="entry name" value="6PGDH_C"/>
</dbReference>
<dbReference type="GO" id="GO:0019521">
    <property type="term" value="P:D-gluconate metabolic process"/>
    <property type="evidence" value="ECO:0007669"/>
    <property type="project" value="UniProtKB-KW"/>
</dbReference>
<keyword evidence="3" id="KW-0311">Gluconate utilization</keyword>
<evidence type="ECO:0000256" key="4">
    <source>
        <dbReference type="SAM" id="MobiDB-lite"/>
    </source>
</evidence>
<gene>
    <name evidence="6" type="primary">gnd2</name>
    <name evidence="6" type="ORF">GCM10025875_28760</name>
</gene>
<dbReference type="EMBL" id="BSUM01000001">
    <property type="protein sequence ID" value="GMA32884.1"/>
    <property type="molecule type" value="Genomic_DNA"/>
</dbReference>
<dbReference type="PANTHER" id="PTHR11811">
    <property type="entry name" value="6-PHOSPHOGLUCONATE DEHYDROGENASE"/>
    <property type="match status" value="1"/>
</dbReference>
<evidence type="ECO:0000313" key="6">
    <source>
        <dbReference type="EMBL" id="GMA32884.1"/>
    </source>
</evidence>
<name>A0AA37XH83_9MICO</name>
<dbReference type="SUPFAM" id="SSF48179">
    <property type="entry name" value="6-phosphogluconate dehydrogenase C-terminal domain-like"/>
    <property type="match status" value="1"/>
</dbReference>
<dbReference type="GO" id="GO:0050661">
    <property type="term" value="F:NADP binding"/>
    <property type="evidence" value="ECO:0007669"/>
    <property type="project" value="InterPro"/>
</dbReference>
<dbReference type="RefSeq" id="WP_284251581.1">
    <property type="nucleotide sequence ID" value="NZ_BSUM01000001.1"/>
</dbReference>
<protein>
    <submittedName>
        <fullName evidence="6">6-phosphogluconate dehydrogenase (Decarboxylating)</fullName>
    </submittedName>
</protein>
<feature type="region of interest" description="Disordered" evidence="4">
    <location>
        <begin position="328"/>
        <end position="364"/>
    </location>
</feature>
<dbReference type="Gene3D" id="3.40.50.720">
    <property type="entry name" value="NAD(P)-binding Rossmann-like Domain"/>
    <property type="match status" value="1"/>
</dbReference>
<feature type="compositionally biased region" description="Basic and acidic residues" evidence="4">
    <location>
        <begin position="333"/>
        <end position="343"/>
    </location>
</feature>
<comment type="similarity">
    <text evidence="1">Belongs to the 6-phosphogluconate dehydrogenase family.</text>
</comment>
<dbReference type="InterPro" id="IPR013328">
    <property type="entry name" value="6PGD_dom2"/>
</dbReference>
<dbReference type="GO" id="GO:0006098">
    <property type="term" value="P:pentose-phosphate shunt"/>
    <property type="evidence" value="ECO:0007669"/>
    <property type="project" value="InterPro"/>
</dbReference>
<feature type="domain" description="6-phosphogluconate dehydrogenase C-terminal" evidence="5">
    <location>
        <begin position="186"/>
        <end position="364"/>
    </location>
</feature>
<dbReference type="InterPro" id="IPR004849">
    <property type="entry name" value="6DGDH_YqeC"/>
</dbReference>
<evidence type="ECO:0000256" key="2">
    <source>
        <dbReference type="ARBA" id="ARBA00023002"/>
    </source>
</evidence>
<dbReference type="SUPFAM" id="SSF51735">
    <property type="entry name" value="NAD(P)-binding Rossmann-fold domains"/>
    <property type="match status" value="1"/>
</dbReference>
<dbReference type="InterPro" id="IPR008927">
    <property type="entry name" value="6-PGluconate_DH-like_C_sf"/>
</dbReference>
<organism evidence="6 7">
    <name type="scientific">Litorihabitans aurantiacus</name>
    <dbReference type="NCBI Taxonomy" id="1930061"/>
    <lineage>
        <taxon>Bacteria</taxon>
        <taxon>Bacillati</taxon>
        <taxon>Actinomycetota</taxon>
        <taxon>Actinomycetes</taxon>
        <taxon>Micrococcales</taxon>
        <taxon>Beutenbergiaceae</taxon>
        <taxon>Litorihabitans</taxon>
    </lineage>
</organism>
<dbReference type="Gene3D" id="1.10.1040.10">
    <property type="entry name" value="N-(1-d-carboxylethyl)-l-norvaline Dehydrogenase, domain 2"/>
    <property type="match status" value="1"/>
</dbReference>
<sequence length="364" mass="38357">MQLGMVGLGRMGANLVRRLMRGGHECVVYDVDAAAIDALAAEGAVPAHSLAELVERLEGPRNVWVMVPAGYVGGTVDQLAELLAADDTIIDGGNSYYRDDIARSAQLAERGIHYVDCGTSGGVWGLDRGYCLMIGGDDDAVARLDPIWRTIAPGDGADAGVEPTPGRTPGGTAQEGYLHCGPSGAGHFVKMVHNGIEYGMMAAVAEGLSIIKNADVGLRTHAVDAETTPLRNPEFYQYEIDVAEVAEVWRRGSVVGSWLVDLTAAALAADPDLDAFGGRVSDSGEGRWTVLAAVEEGVPANVIQASLNARFSSRDLNDYQDKVQSAMRSQFGGHHETAAEASHETPATDAVDETRRATQEPAGG</sequence>
<dbReference type="NCBIfam" id="NF007161">
    <property type="entry name" value="PRK09599.1"/>
    <property type="match status" value="1"/>
</dbReference>
<reference evidence="6" key="1">
    <citation type="journal article" date="2014" name="Int. J. Syst. Evol. Microbiol.">
        <title>Complete genome sequence of Corynebacterium casei LMG S-19264T (=DSM 44701T), isolated from a smear-ripened cheese.</title>
        <authorList>
            <consortium name="US DOE Joint Genome Institute (JGI-PGF)"/>
            <person name="Walter F."/>
            <person name="Albersmeier A."/>
            <person name="Kalinowski J."/>
            <person name="Ruckert C."/>
        </authorList>
    </citation>
    <scope>NUCLEOTIDE SEQUENCE</scope>
    <source>
        <strain evidence="6">NBRC 112290</strain>
    </source>
</reference>
<dbReference type="Proteomes" id="UP001157161">
    <property type="component" value="Unassembled WGS sequence"/>
</dbReference>
<dbReference type="NCBIfam" id="TIGR00872">
    <property type="entry name" value="gnd_rel"/>
    <property type="match status" value="1"/>
</dbReference>
<accession>A0AA37XH83</accession>
<reference evidence="6" key="2">
    <citation type="submission" date="2023-02" db="EMBL/GenBank/DDBJ databases">
        <authorList>
            <person name="Sun Q."/>
            <person name="Mori K."/>
        </authorList>
    </citation>
    <scope>NUCLEOTIDE SEQUENCE</scope>
    <source>
        <strain evidence="6">NBRC 112290</strain>
    </source>
</reference>
<keyword evidence="2" id="KW-0560">Oxidoreductase</keyword>